<feature type="transmembrane region" description="Helical" evidence="7">
    <location>
        <begin position="212"/>
        <end position="232"/>
    </location>
</feature>
<organism evidence="10 11">
    <name type="scientific">Elioraea tepida</name>
    <dbReference type="NCBI Taxonomy" id="2843330"/>
    <lineage>
        <taxon>Bacteria</taxon>
        <taxon>Pseudomonadati</taxon>
        <taxon>Pseudomonadota</taxon>
        <taxon>Alphaproteobacteria</taxon>
        <taxon>Acetobacterales</taxon>
        <taxon>Elioraeaceae</taxon>
        <taxon>Elioraea</taxon>
    </lineage>
</organism>
<feature type="transmembrane region" description="Helical" evidence="7">
    <location>
        <begin position="89"/>
        <end position="108"/>
    </location>
</feature>
<evidence type="ECO:0000256" key="7">
    <source>
        <dbReference type="SAM" id="Phobius"/>
    </source>
</evidence>
<dbReference type="AlphaFoldDB" id="A0A975U2R8"/>
<dbReference type="Proteomes" id="UP000694001">
    <property type="component" value="Chromosome"/>
</dbReference>
<dbReference type="PANTHER" id="PTHR42751">
    <property type="entry name" value="SODIUM/HYDROGEN EXCHANGER FAMILY/TRKA DOMAIN PROTEIN"/>
    <property type="match status" value="1"/>
</dbReference>
<feature type="transmembrane region" description="Helical" evidence="7">
    <location>
        <begin position="175"/>
        <end position="200"/>
    </location>
</feature>
<evidence type="ECO:0000256" key="2">
    <source>
        <dbReference type="ARBA" id="ARBA00005551"/>
    </source>
</evidence>
<feature type="transmembrane region" description="Helical" evidence="7">
    <location>
        <begin position="291"/>
        <end position="313"/>
    </location>
</feature>
<comment type="similarity">
    <text evidence="2">Belongs to the monovalent cation:proton antiporter 2 (CPA2) transporter (TC 2.A.37) family.</text>
</comment>
<dbReference type="GO" id="GO:0006813">
    <property type="term" value="P:potassium ion transport"/>
    <property type="evidence" value="ECO:0007669"/>
    <property type="project" value="InterPro"/>
</dbReference>
<dbReference type="RefSeq" id="WP_218285616.1">
    <property type="nucleotide sequence ID" value="NZ_CP076448.1"/>
</dbReference>
<evidence type="ECO:0000256" key="4">
    <source>
        <dbReference type="ARBA" id="ARBA00022692"/>
    </source>
</evidence>
<evidence type="ECO:0000256" key="5">
    <source>
        <dbReference type="ARBA" id="ARBA00022989"/>
    </source>
</evidence>
<dbReference type="InterPro" id="IPR006153">
    <property type="entry name" value="Cation/H_exchanger_TM"/>
</dbReference>
<dbReference type="Pfam" id="PF02254">
    <property type="entry name" value="TrkA_N"/>
    <property type="match status" value="1"/>
</dbReference>
<feature type="transmembrane region" description="Helical" evidence="7">
    <location>
        <begin position="268"/>
        <end position="285"/>
    </location>
</feature>
<dbReference type="KEGG" id="elio:KO353_15180"/>
<feature type="transmembrane region" description="Helical" evidence="7">
    <location>
        <begin position="56"/>
        <end position="77"/>
    </location>
</feature>
<feature type="transmembrane region" description="Helical" evidence="7">
    <location>
        <begin position="320"/>
        <end position="340"/>
    </location>
</feature>
<keyword evidence="4 7" id="KW-0812">Transmembrane</keyword>
<feature type="domain" description="Cation/H+ exchanger transmembrane" evidence="8">
    <location>
        <begin position="13"/>
        <end position="369"/>
    </location>
</feature>
<feature type="transmembrane region" description="Helical" evidence="7">
    <location>
        <begin position="145"/>
        <end position="169"/>
    </location>
</feature>
<accession>A0A975U2R8</accession>
<reference evidence="10" key="1">
    <citation type="submission" date="2021-06" db="EMBL/GenBank/DDBJ databases">
        <title>Elioraea tepida, sp. nov., a moderately thermophilic aerobic anoxygenic phototrophic bacterium isolated from an alkaline siliceous hot spring mat community in Yellowstone National Park, WY, USA.</title>
        <authorList>
            <person name="Saini M.K."/>
            <person name="Yoshida S."/>
            <person name="Sebastian A."/>
            <person name="Hirose S."/>
            <person name="Hara E."/>
            <person name="Tamaki H."/>
            <person name="Soulier N.T."/>
            <person name="Albert I."/>
            <person name="Hanada S."/>
            <person name="Bryant D.A."/>
            <person name="Tank M."/>
        </authorList>
    </citation>
    <scope>NUCLEOTIDE SEQUENCE</scope>
    <source>
        <strain evidence="10">MS-P2</strain>
    </source>
</reference>
<protein>
    <submittedName>
        <fullName evidence="10">Cation:proton antiporter</fullName>
    </submittedName>
</protein>
<keyword evidence="11" id="KW-1185">Reference proteome</keyword>
<proteinExistence type="inferred from homology"/>
<keyword evidence="6 7" id="KW-0472">Membrane</keyword>
<name>A0A975U2R8_9PROT</name>
<keyword evidence="3" id="KW-0813">Transport</keyword>
<sequence>MSPFVEIAVVLALAAAVGLAGVLARQPLIVSFIAVGILAGPSGFGLVQADLVVETLARLGIAVLLFLVGLKLDVGLIRRFGRVAAATGLGQVAFTSAGGFVICLALGLDAVESAYVAVALTFSSTIIIVKLLSDKREIDALHGRIALGFLIVQDLCVVAAMIALSAFAAAGEGGVVALAVTTAAGVALVAAAGLFMRYAAEPLLSRIAREPELLVITAIAWASLWAAAADLVGLSKELGGLIAGVSLGSTSVREAVAARLAPLRDFLLLFFFLELGALFDFSAVAGRLGEAAVLSLFVLVGNPLIVMAIMGVMGYRRRTGFLAGLTVAQISEFSLVFVALGRELGHIGAEAVGLTTLVGIVTIGLSTYTIVNSATLYRWLGPWLGLFERRHPFGEDQVPDAAEARPCEVILFGLGRYGTAIAEGLAARGIGFLGVDFDPEAVRAFRRRGWPAVYGDAADPGFVSALPLGTAKWIVAAMPHVALVLGHAGTREALIAALREAGFTGRVALTATTAGEEQALRALGADLVLNPFADAAKEAVDRLATALAAGPTPAAATVPP</sequence>
<dbReference type="GO" id="GO:0016020">
    <property type="term" value="C:membrane"/>
    <property type="evidence" value="ECO:0007669"/>
    <property type="project" value="UniProtKB-SubCell"/>
</dbReference>
<feature type="domain" description="RCK N-terminal" evidence="9">
    <location>
        <begin position="409"/>
        <end position="531"/>
    </location>
</feature>
<comment type="subcellular location">
    <subcellularLocation>
        <location evidence="1">Membrane</location>
        <topology evidence="1">Multi-pass membrane protein</topology>
    </subcellularLocation>
</comment>
<gene>
    <name evidence="10" type="ORF">KO353_15180</name>
</gene>
<evidence type="ECO:0000256" key="1">
    <source>
        <dbReference type="ARBA" id="ARBA00004141"/>
    </source>
</evidence>
<evidence type="ECO:0000256" key="6">
    <source>
        <dbReference type="ARBA" id="ARBA00023136"/>
    </source>
</evidence>
<dbReference type="InterPro" id="IPR003148">
    <property type="entry name" value="RCK_N"/>
</dbReference>
<dbReference type="Pfam" id="PF00999">
    <property type="entry name" value="Na_H_Exchanger"/>
    <property type="match status" value="1"/>
</dbReference>
<dbReference type="PANTHER" id="PTHR42751:SF3">
    <property type="entry name" value="SODIUM_GLUTAMATE SYMPORTER"/>
    <property type="match status" value="1"/>
</dbReference>
<evidence type="ECO:0000313" key="10">
    <source>
        <dbReference type="EMBL" id="QXM24559.1"/>
    </source>
</evidence>
<evidence type="ECO:0000256" key="3">
    <source>
        <dbReference type="ARBA" id="ARBA00022448"/>
    </source>
</evidence>
<dbReference type="GO" id="GO:1902600">
    <property type="term" value="P:proton transmembrane transport"/>
    <property type="evidence" value="ECO:0007669"/>
    <property type="project" value="InterPro"/>
</dbReference>
<keyword evidence="5 7" id="KW-1133">Transmembrane helix</keyword>
<feature type="transmembrane region" description="Helical" evidence="7">
    <location>
        <begin position="114"/>
        <end position="133"/>
    </location>
</feature>
<dbReference type="GO" id="GO:0015297">
    <property type="term" value="F:antiporter activity"/>
    <property type="evidence" value="ECO:0007669"/>
    <property type="project" value="InterPro"/>
</dbReference>
<evidence type="ECO:0000313" key="11">
    <source>
        <dbReference type="Proteomes" id="UP000694001"/>
    </source>
</evidence>
<evidence type="ECO:0000259" key="8">
    <source>
        <dbReference type="Pfam" id="PF00999"/>
    </source>
</evidence>
<feature type="transmembrane region" description="Helical" evidence="7">
    <location>
        <begin position="352"/>
        <end position="371"/>
    </location>
</feature>
<dbReference type="EMBL" id="CP076448">
    <property type="protein sequence ID" value="QXM24559.1"/>
    <property type="molecule type" value="Genomic_DNA"/>
</dbReference>
<evidence type="ECO:0000259" key="9">
    <source>
        <dbReference type="Pfam" id="PF02254"/>
    </source>
</evidence>